<dbReference type="GO" id="GO:0003785">
    <property type="term" value="F:actin monomer binding"/>
    <property type="evidence" value="ECO:0007669"/>
    <property type="project" value="TreeGrafter"/>
</dbReference>
<dbReference type="InterPro" id="IPR028458">
    <property type="entry name" value="Twinfilin"/>
</dbReference>
<dbReference type="SUPFAM" id="SSF55753">
    <property type="entry name" value="Actin depolymerizing proteins"/>
    <property type="match status" value="2"/>
</dbReference>
<reference evidence="11" key="1">
    <citation type="submission" date="2017-03" db="EMBL/GenBank/DDBJ databases">
        <title>Genomes of endolithic fungi from Antarctica.</title>
        <authorList>
            <person name="Coleine C."/>
            <person name="Masonjones S."/>
            <person name="Stajich J.E."/>
        </authorList>
    </citation>
    <scope>NUCLEOTIDE SEQUENCE [LARGE SCALE GENOMIC DNA]</scope>
    <source>
        <strain evidence="11">CCFEE 5527</strain>
    </source>
</reference>
<dbReference type="PANTHER" id="PTHR13759:SF1">
    <property type="entry name" value="TWINFILIN"/>
    <property type="match status" value="1"/>
</dbReference>
<dbReference type="PROSITE" id="PS51263">
    <property type="entry name" value="ADF_H"/>
    <property type="match status" value="2"/>
</dbReference>
<keyword evidence="6" id="KW-0206">Cytoskeleton</keyword>
<dbReference type="PANTHER" id="PTHR13759">
    <property type="entry name" value="TWINFILIN"/>
    <property type="match status" value="1"/>
</dbReference>
<dbReference type="FunFam" id="3.40.20.10:FF:000042">
    <property type="entry name" value="Actin depolymerizing protein"/>
    <property type="match status" value="1"/>
</dbReference>
<evidence type="ECO:0000256" key="2">
    <source>
        <dbReference type="ARBA" id="ARBA00009557"/>
    </source>
</evidence>
<dbReference type="CDD" id="cd11284">
    <property type="entry name" value="ADF_Twf-C_like"/>
    <property type="match status" value="1"/>
</dbReference>
<dbReference type="InterPro" id="IPR029006">
    <property type="entry name" value="ADF-H/Gelsolin-like_dom_sf"/>
</dbReference>
<comment type="subcellular location">
    <subcellularLocation>
        <location evidence="1">Cytoplasm</location>
        <location evidence="1">Cytoskeleton</location>
    </subcellularLocation>
</comment>
<dbReference type="InParanoid" id="A0A1V8THW8"/>
<name>A0A1V8THW8_9PEZI</name>
<evidence type="ECO:0000256" key="4">
    <source>
        <dbReference type="ARBA" id="ARBA00022737"/>
    </source>
</evidence>
<keyword evidence="3" id="KW-0963">Cytoplasm</keyword>
<evidence type="ECO:0000256" key="3">
    <source>
        <dbReference type="ARBA" id="ARBA00022490"/>
    </source>
</evidence>
<accession>A0A1V8THW8</accession>
<protein>
    <recommendedName>
        <fullName evidence="9">ADF-H domain-containing protein</fullName>
    </recommendedName>
</protein>
<comment type="caution">
    <text evidence="10">The sequence shown here is derived from an EMBL/GenBank/DDBJ whole genome shotgun (WGS) entry which is preliminary data.</text>
</comment>
<comment type="subunit">
    <text evidence="7">Interacts with G-actin; ADP-actin form.</text>
</comment>
<feature type="compositionally biased region" description="Acidic residues" evidence="8">
    <location>
        <begin position="296"/>
        <end position="306"/>
    </location>
</feature>
<dbReference type="InterPro" id="IPR002108">
    <property type="entry name" value="ADF-H"/>
</dbReference>
<evidence type="ECO:0000256" key="5">
    <source>
        <dbReference type="ARBA" id="ARBA00023203"/>
    </source>
</evidence>
<dbReference type="GO" id="GO:0030042">
    <property type="term" value="P:actin filament depolymerization"/>
    <property type="evidence" value="ECO:0007669"/>
    <property type="project" value="TreeGrafter"/>
</dbReference>
<keyword evidence="11" id="KW-1185">Reference proteome</keyword>
<evidence type="ECO:0000313" key="10">
    <source>
        <dbReference type="EMBL" id="OQO10975.1"/>
    </source>
</evidence>
<dbReference type="GO" id="GO:0051015">
    <property type="term" value="F:actin filament binding"/>
    <property type="evidence" value="ECO:0007669"/>
    <property type="project" value="TreeGrafter"/>
</dbReference>
<organism evidence="10 11">
    <name type="scientific">Cryoendolithus antarcticus</name>
    <dbReference type="NCBI Taxonomy" id="1507870"/>
    <lineage>
        <taxon>Eukaryota</taxon>
        <taxon>Fungi</taxon>
        <taxon>Dikarya</taxon>
        <taxon>Ascomycota</taxon>
        <taxon>Pezizomycotina</taxon>
        <taxon>Dothideomycetes</taxon>
        <taxon>Dothideomycetidae</taxon>
        <taxon>Cladosporiales</taxon>
        <taxon>Cladosporiaceae</taxon>
        <taxon>Cryoendolithus</taxon>
    </lineage>
</organism>
<dbReference type="STRING" id="1507870.A0A1V8THW8"/>
<dbReference type="Pfam" id="PF00241">
    <property type="entry name" value="Cofilin_ADF"/>
    <property type="match status" value="2"/>
</dbReference>
<dbReference type="CDD" id="cd11285">
    <property type="entry name" value="ADF_Twf-N_like"/>
    <property type="match status" value="1"/>
</dbReference>
<gene>
    <name evidence="10" type="ORF">B0A48_05230</name>
</gene>
<evidence type="ECO:0000259" key="9">
    <source>
        <dbReference type="PROSITE" id="PS51263"/>
    </source>
</evidence>
<dbReference type="SMART" id="SM00102">
    <property type="entry name" value="ADF"/>
    <property type="match status" value="2"/>
</dbReference>
<evidence type="ECO:0000313" key="11">
    <source>
        <dbReference type="Proteomes" id="UP000192596"/>
    </source>
</evidence>
<proteinExistence type="inferred from homology"/>
<dbReference type="AlphaFoldDB" id="A0A1V8THW8"/>
<dbReference type="OrthoDB" id="10006997at2759"/>
<feature type="domain" description="ADF-H" evidence="9">
    <location>
        <begin position="3"/>
        <end position="136"/>
    </location>
</feature>
<evidence type="ECO:0000256" key="6">
    <source>
        <dbReference type="ARBA" id="ARBA00023212"/>
    </source>
</evidence>
<keyword evidence="4" id="KW-0677">Repeat</keyword>
<dbReference type="FunCoup" id="A0A1V8THW8">
    <property type="interactions" value="698"/>
</dbReference>
<evidence type="ECO:0000256" key="7">
    <source>
        <dbReference type="ARBA" id="ARBA00038532"/>
    </source>
</evidence>
<keyword evidence="5" id="KW-0009">Actin-binding</keyword>
<feature type="domain" description="ADF-H" evidence="9">
    <location>
        <begin position="175"/>
        <end position="309"/>
    </location>
</feature>
<comment type="similarity">
    <text evidence="2">Belongs to the actin-binding proteins ADF family. Twinfilin subfamily.</text>
</comment>
<dbReference type="GO" id="GO:0005737">
    <property type="term" value="C:cytoplasm"/>
    <property type="evidence" value="ECO:0007669"/>
    <property type="project" value="TreeGrafter"/>
</dbReference>
<dbReference type="EMBL" id="NAJO01000007">
    <property type="protein sequence ID" value="OQO10975.1"/>
    <property type="molecule type" value="Genomic_DNA"/>
</dbReference>
<evidence type="ECO:0000256" key="8">
    <source>
        <dbReference type="SAM" id="MobiDB-lite"/>
    </source>
</evidence>
<dbReference type="Gene3D" id="3.40.20.10">
    <property type="entry name" value="Severin"/>
    <property type="match status" value="2"/>
</dbReference>
<evidence type="ECO:0000256" key="1">
    <source>
        <dbReference type="ARBA" id="ARBA00004245"/>
    </source>
</evidence>
<dbReference type="GO" id="GO:0005884">
    <property type="term" value="C:actin filament"/>
    <property type="evidence" value="ECO:0007669"/>
    <property type="project" value="TreeGrafter"/>
</dbReference>
<sequence length="334" mass="36568">MQSGISASQDLLNWFNNVVSSPTLRGLIAGIEKEELIPFCTIPLKSSSFLEDLQPLQTHLTPTKAAYILLKTHPEESNGFVAITYVPNAAPVREKTLFASTRLTLVRELGVERFREQVFVTEKEEVTKEGWERHVAHSELAAPLTVEETDQAGLREVEARETGGTGSRKGHTKVDALKKEDGLAEGLRELTKEGSGGLLVQLKFDLPDETLRLASSTPSVSPSNLASTLSQNDPRLSFYSFPSTSPEPQILYIYTCPTASKVKERMMYSTSKTFTRLIAQESAGVVVAKSIEASDPSDIDVSELESEFGSKASGEEQTTSTSRGFARPKRAGKR</sequence>
<feature type="region of interest" description="Disordered" evidence="8">
    <location>
        <begin position="296"/>
        <end position="334"/>
    </location>
</feature>
<dbReference type="GO" id="GO:0051016">
    <property type="term" value="P:barbed-end actin filament capping"/>
    <property type="evidence" value="ECO:0007669"/>
    <property type="project" value="TreeGrafter"/>
</dbReference>
<dbReference type="Proteomes" id="UP000192596">
    <property type="component" value="Unassembled WGS sequence"/>
</dbReference>